<gene>
    <name evidence="1" type="ORF">L9F63_018350</name>
</gene>
<protein>
    <submittedName>
        <fullName evidence="1">Uncharacterized protein</fullName>
    </submittedName>
</protein>
<reference evidence="1" key="1">
    <citation type="journal article" date="2023" name="IScience">
        <title>Live-bearing cockroach genome reveals convergent evolutionary mechanisms linked to viviparity in insects and beyond.</title>
        <authorList>
            <person name="Fouks B."/>
            <person name="Harrison M.C."/>
            <person name="Mikhailova A.A."/>
            <person name="Marchal E."/>
            <person name="English S."/>
            <person name="Carruthers M."/>
            <person name="Jennings E.C."/>
            <person name="Chiamaka E.L."/>
            <person name="Frigard R.A."/>
            <person name="Pippel M."/>
            <person name="Attardo G.M."/>
            <person name="Benoit J.B."/>
            <person name="Bornberg-Bauer E."/>
            <person name="Tobe S.S."/>
        </authorList>
    </citation>
    <scope>NUCLEOTIDE SEQUENCE</scope>
    <source>
        <strain evidence="1">Stay&amp;Tobe</strain>
    </source>
</reference>
<dbReference type="EMBL" id="JASPKZ010005695">
    <property type="protein sequence ID" value="KAJ9588277.1"/>
    <property type="molecule type" value="Genomic_DNA"/>
</dbReference>
<proteinExistence type="predicted"/>
<keyword evidence="2" id="KW-1185">Reference proteome</keyword>
<comment type="caution">
    <text evidence="1">The sequence shown here is derived from an EMBL/GenBank/DDBJ whole genome shotgun (WGS) entry which is preliminary data.</text>
</comment>
<reference evidence="1" key="2">
    <citation type="submission" date="2023-05" db="EMBL/GenBank/DDBJ databases">
        <authorList>
            <person name="Fouks B."/>
        </authorList>
    </citation>
    <scope>NUCLEOTIDE SEQUENCE</scope>
    <source>
        <strain evidence="1">Stay&amp;Tobe</strain>
        <tissue evidence="1">Testes</tissue>
    </source>
</reference>
<sequence length="107" mass="12535">YVNKSNQCFLQVPLAQWVVPGRRTLRNSSPLPSRKRGYSSNYNNKIRSVFLLSVQYSRWKHVFKVLAGTFLKVASRVYSYIGTRRRGIYCPFLDSFFYEGNRKVGDE</sequence>
<dbReference type="Proteomes" id="UP001233999">
    <property type="component" value="Unassembled WGS sequence"/>
</dbReference>
<accession>A0AAD7ZX07</accession>
<name>A0AAD7ZX07_DIPPU</name>
<dbReference type="AlphaFoldDB" id="A0AAD7ZX07"/>
<evidence type="ECO:0000313" key="1">
    <source>
        <dbReference type="EMBL" id="KAJ9588277.1"/>
    </source>
</evidence>
<evidence type="ECO:0000313" key="2">
    <source>
        <dbReference type="Proteomes" id="UP001233999"/>
    </source>
</evidence>
<feature type="non-terminal residue" evidence="1">
    <location>
        <position position="107"/>
    </location>
</feature>
<feature type="non-terminal residue" evidence="1">
    <location>
        <position position="1"/>
    </location>
</feature>
<organism evidence="1 2">
    <name type="scientific">Diploptera punctata</name>
    <name type="common">Pacific beetle cockroach</name>
    <dbReference type="NCBI Taxonomy" id="6984"/>
    <lineage>
        <taxon>Eukaryota</taxon>
        <taxon>Metazoa</taxon>
        <taxon>Ecdysozoa</taxon>
        <taxon>Arthropoda</taxon>
        <taxon>Hexapoda</taxon>
        <taxon>Insecta</taxon>
        <taxon>Pterygota</taxon>
        <taxon>Neoptera</taxon>
        <taxon>Polyneoptera</taxon>
        <taxon>Dictyoptera</taxon>
        <taxon>Blattodea</taxon>
        <taxon>Blaberoidea</taxon>
        <taxon>Blaberidae</taxon>
        <taxon>Diplopterinae</taxon>
        <taxon>Diploptera</taxon>
    </lineage>
</organism>